<dbReference type="GO" id="GO:0042256">
    <property type="term" value="P:cytosolic ribosome assembly"/>
    <property type="evidence" value="ECO:0007669"/>
    <property type="project" value="UniProtKB-UniRule"/>
</dbReference>
<dbReference type="GO" id="GO:0005737">
    <property type="term" value="C:cytoplasm"/>
    <property type="evidence" value="ECO:0007669"/>
    <property type="project" value="UniProtKB-SubCell"/>
</dbReference>
<evidence type="ECO:0000313" key="4">
    <source>
        <dbReference type="Proteomes" id="UP000005481"/>
    </source>
</evidence>
<dbReference type="SUPFAM" id="SSF81301">
    <property type="entry name" value="Nucleotidyltransferase"/>
    <property type="match status" value="1"/>
</dbReference>
<comment type="subunit">
    <text evidence="2">Interacts with ribosomal protein uL14 (rplN).</text>
</comment>
<sequence length="119" mass="13546">MNEMKEVYRIAVQAAYAKKGYDIAVLDMRSTSLMADNFVIVSARNAKQAQAIADNIDEFLKKDGYLVRHKEGYAGGSWILLDAGETVVHIFTEAEREYYGLENVWADVERIPFDGEQYE</sequence>
<dbReference type="NCBIfam" id="TIGR00090">
    <property type="entry name" value="rsfS_iojap_ybeB"/>
    <property type="match status" value="1"/>
</dbReference>
<keyword evidence="4" id="KW-1185">Reference proteome</keyword>
<dbReference type="GO" id="GO:0017148">
    <property type="term" value="P:negative regulation of translation"/>
    <property type="evidence" value="ECO:0007669"/>
    <property type="project" value="UniProtKB-UniRule"/>
</dbReference>
<comment type="subcellular location">
    <subcellularLocation>
        <location evidence="2">Cytoplasm</location>
    </subcellularLocation>
</comment>
<comment type="caution">
    <text evidence="3">The sequence shown here is derived from an EMBL/GenBank/DDBJ whole genome shotgun (WGS) entry which is preliminary data.</text>
</comment>
<name>G9YHQ8_9FIRM</name>
<dbReference type="HOGENOM" id="CLU_092688_2_2_9"/>
<dbReference type="RefSeq" id="WP_006790168.1">
    <property type="nucleotide sequence ID" value="NZ_JH417588.1"/>
</dbReference>
<gene>
    <name evidence="2" type="primary">rsfS</name>
    <name evidence="3" type="ORF">HMPREF0080_01192</name>
</gene>
<keyword evidence="2" id="KW-0963">Cytoplasm</keyword>
<evidence type="ECO:0000256" key="2">
    <source>
        <dbReference type="HAMAP-Rule" id="MF_01477"/>
    </source>
</evidence>
<dbReference type="Gene3D" id="3.30.460.10">
    <property type="entry name" value="Beta Polymerase, domain 2"/>
    <property type="match status" value="1"/>
</dbReference>
<dbReference type="InterPro" id="IPR043519">
    <property type="entry name" value="NT_sf"/>
</dbReference>
<dbReference type="InterPro" id="IPR004394">
    <property type="entry name" value="Iojap/RsfS/C7orf30"/>
</dbReference>
<dbReference type="eggNOG" id="COG0799">
    <property type="taxonomic scope" value="Bacteria"/>
</dbReference>
<dbReference type="HAMAP" id="MF_01477">
    <property type="entry name" value="Iojap_RsfS"/>
    <property type="match status" value="1"/>
</dbReference>
<dbReference type="GO" id="GO:0090071">
    <property type="term" value="P:negative regulation of ribosome biogenesis"/>
    <property type="evidence" value="ECO:0007669"/>
    <property type="project" value="UniProtKB-UniRule"/>
</dbReference>
<evidence type="ECO:0000313" key="3">
    <source>
        <dbReference type="EMBL" id="EHM40614.1"/>
    </source>
</evidence>
<comment type="function">
    <text evidence="2">Functions as a ribosomal silencing factor. Interacts with ribosomal protein uL14 (rplN), blocking formation of intersubunit bridge B8. Prevents association of the 30S and 50S ribosomal subunits and the formation of functional ribosomes, thus repressing translation.</text>
</comment>
<dbReference type="Pfam" id="PF02410">
    <property type="entry name" value="RsfS"/>
    <property type="match status" value="1"/>
</dbReference>
<dbReference type="PANTHER" id="PTHR21043">
    <property type="entry name" value="IOJAP SUPERFAMILY ORTHOLOG"/>
    <property type="match status" value="1"/>
</dbReference>
<dbReference type="GO" id="GO:0043023">
    <property type="term" value="F:ribosomal large subunit binding"/>
    <property type="evidence" value="ECO:0007669"/>
    <property type="project" value="TreeGrafter"/>
</dbReference>
<protein>
    <recommendedName>
        <fullName evidence="2">Ribosomal silencing factor RsfS</fullName>
    </recommendedName>
</protein>
<dbReference type="Proteomes" id="UP000005481">
    <property type="component" value="Unassembled WGS sequence"/>
</dbReference>
<keyword evidence="2" id="KW-0678">Repressor</keyword>
<dbReference type="AlphaFoldDB" id="G9YHQ8"/>
<dbReference type="STRING" id="861450.HMPREF0080_01192"/>
<dbReference type="OrthoDB" id="9793681at2"/>
<reference evidence="3 4" key="1">
    <citation type="submission" date="2011-08" db="EMBL/GenBank/DDBJ databases">
        <authorList>
            <person name="Weinstock G."/>
            <person name="Sodergren E."/>
            <person name="Clifton S."/>
            <person name="Fulton L."/>
            <person name="Fulton B."/>
            <person name="Courtney L."/>
            <person name="Fronick C."/>
            <person name="Harrison M."/>
            <person name="Strong C."/>
            <person name="Farmer C."/>
            <person name="Delahaunty K."/>
            <person name="Markovic C."/>
            <person name="Hall O."/>
            <person name="Minx P."/>
            <person name="Tomlinson C."/>
            <person name="Mitreva M."/>
            <person name="Hou S."/>
            <person name="Chen J."/>
            <person name="Wollam A."/>
            <person name="Pepin K.H."/>
            <person name="Johnson M."/>
            <person name="Bhonagiri V."/>
            <person name="Zhang X."/>
            <person name="Suruliraj S."/>
            <person name="Warren W."/>
            <person name="Chinwalla A."/>
            <person name="Mardis E.R."/>
            <person name="Wilson R.K."/>
        </authorList>
    </citation>
    <scope>NUCLEOTIDE SEQUENCE [LARGE SCALE GENOMIC DNA]</scope>
    <source>
        <strain evidence="3 4">F0357</strain>
    </source>
</reference>
<organism evidence="3 4">
    <name type="scientific">Anaeroglobus geminatus F0357</name>
    <dbReference type="NCBI Taxonomy" id="861450"/>
    <lineage>
        <taxon>Bacteria</taxon>
        <taxon>Bacillati</taxon>
        <taxon>Bacillota</taxon>
        <taxon>Negativicutes</taxon>
        <taxon>Veillonellales</taxon>
        <taxon>Veillonellaceae</taxon>
        <taxon>Anaeroglobus</taxon>
    </lineage>
</organism>
<proteinExistence type="inferred from homology"/>
<comment type="similarity">
    <text evidence="1 2">Belongs to the Iojap/RsfS family.</text>
</comment>
<accession>G9YHQ8</accession>
<dbReference type="EMBL" id="AGCJ01000044">
    <property type="protein sequence ID" value="EHM40614.1"/>
    <property type="molecule type" value="Genomic_DNA"/>
</dbReference>
<keyword evidence="2" id="KW-0810">Translation regulation</keyword>
<evidence type="ECO:0000256" key="1">
    <source>
        <dbReference type="ARBA" id="ARBA00010574"/>
    </source>
</evidence>
<dbReference type="PANTHER" id="PTHR21043:SF0">
    <property type="entry name" value="MITOCHONDRIAL ASSEMBLY OF RIBOSOMAL LARGE SUBUNIT PROTEIN 1"/>
    <property type="match status" value="1"/>
</dbReference>